<dbReference type="OMA" id="RRPIECH"/>
<dbReference type="Proteomes" id="UP000078561">
    <property type="component" value="Unassembled WGS sequence"/>
</dbReference>
<reference evidence="1" key="1">
    <citation type="submission" date="2016-04" db="EMBL/GenBank/DDBJ databases">
        <authorList>
            <person name="Evans L.H."/>
            <person name="Alamgir A."/>
            <person name="Owens N."/>
            <person name="Weber N.D."/>
            <person name="Virtaneva K."/>
            <person name="Barbian K."/>
            <person name="Babar A."/>
            <person name="Rosenke K."/>
        </authorList>
    </citation>
    <scope>NUCLEOTIDE SEQUENCE [LARGE SCALE GENOMIC DNA]</scope>
    <source>
        <strain evidence="1">CBS 101.48</strain>
    </source>
</reference>
<evidence type="ECO:0000313" key="1">
    <source>
        <dbReference type="EMBL" id="SAM02249.1"/>
    </source>
</evidence>
<feature type="non-terminal residue" evidence="1">
    <location>
        <position position="161"/>
    </location>
</feature>
<protein>
    <recommendedName>
        <fullName evidence="3">OTU domain-containing protein</fullName>
    </recommendedName>
</protein>
<sequence length="161" mass="18428">DPKLRWPFLSFSQTLPATKVTDVFNPNGDENCGFRCIAKTLYEDQEKFGLVKSTMLETLVEGERFYKAIQIFPDYEHLVQTVSYADDGSFVPQKYWFSTPDCAQLAADAFRRPIECHTPHGPTLYLPLNNTTYSSFKPIILQLHASHFFLVTIKSGKRDLP</sequence>
<proteinExistence type="predicted"/>
<dbReference type="CDD" id="cd22744">
    <property type="entry name" value="OTU"/>
    <property type="match status" value="1"/>
</dbReference>
<dbReference type="STRING" id="4829.A0A163M877"/>
<name>A0A163M877_ABSGL</name>
<dbReference type="OrthoDB" id="2379842at2759"/>
<dbReference type="InParanoid" id="A0A163M877"/>
<dbReference type="AlphaFoldDB" id="A0A163M877"/>
<evidence type="ECO:0008006" key="3">
    <source>
        <dbReference type="Google" id="ProtNLM"/>
    </source>
</evidence>
<gene>
    <name evidence="1" type="primary">ABSGL_08024.1 scaffold 9535</name>
</gene>
<dbReference type="EMBL" id="LT553780">
    <property type="protein sequence ID" value="SAM02249.1"/>
    <property type="molecule type" value="Genomic_DNA"/>
</dbReference>
<feature type="non-terminal residue" evidence="1">
    <location>
        <position position="1"/>
    </location>
</feature>
<organism evidence="1">
    <name type="scientific">Absidia glauca</name>
    <name type="common">Pin mould</name>
    <dbReference type="NCBI Taxonomy" id="4829"/>
    <lineage>
        <taxon>Eukaryota</taxon>
        <taxon>Fungi</taxon>
        <taxon>Fungi incertae sedis</taxon>
        <taxon>Mucoromycota</taxon>
        <taxon>Mucoromycotina</taxon>
        <taxon>Mucoromycetes</taxon>
        <taxon>Mucorales</taxon>
        <taxon>Cunninghamellaceae</taxon>
        <taxon>Absidia</taxon>
    </lineage>
</organism>
<accession>A0A163M877</accession>
<evidence type="ECO:0000313" key="2">
    <source>
        <dbReference type="Proteomes" id="UP000078561"/>
    </source>
</evidence>
<keyword evidence="2" id="KW-1185">Reference proteome</keyword>
<dbReference type="Gene3D" id="3.90.70.80">
    <property type="match status" value="1"/>
</dbReference>